<feature type="transmembrane region" description="Helical" evidence="1">
    <location>
        <begin position="417"/>
        <end position="440"/>
    </location>
</feature>
<keyword evidence="1" id="KW-0472">Membrane</keyword>
<dbReference type="AlphaFoldDB" id="A0AAE1GZX5"/>
<keyword evidence="1" id="KW-0812">Transmembrane</keyword>
<dbReference type="Proteomes" id="UP001219518">
    <property type="component" value="Unassembled WGS sequence"/>
</dbReference>
<proteinExistence type="predicted"/>
<keyword evidence="3" id="KW-1185">Reference proteome</keyword>
<dbReference type="EMBL" id="JAHWGI010000289">
    <property type="protein sequence ID" value="KAK3911963.1"/>
    <property type="molecule type" value="Genomic_DNA"/>
</dbReference>
<evidence type="ECO:0000313" key="2">
    <source>
        <dbReference type="EMBL" id="KAK3911963.1"/>
    </source>
</evidence>
<comment type="caution">
    <text evidence="2">The sequence shown here is derived from an EMBL/GenBank/DDBJ whole genome shotgun (WGS) entry which is preliminary data.</text>
</comment>
<keyword evidence="1" id="KW-1133">Transmembrane helix</keyword>
<reference evidence="2" key="2">
    <citation type="journal article" date="2023" name="BMC Genomics">
        <title>Pest status, molecular evolution, and epigenetic factors derived from the genome assembly of Frankliniella fusca, a thysanopteran phytovirus vector.</title>
        <authorList>
            <person name="Catto M.A."/>
            <person name="Labadie P.E."/>
            <person name="Jacobson A.L."/>
            <person name="Kennedy G.G."/>
            <person name="Srinivasan R."/>
            <person name="Hunt B.G."/>
        </authorList>
    </citation>
    <scope>NUCLEOTIDE SEQUENCE</scope>
    <source>
        <strain evidence="2">PL_HMW_Pooled</strain>
    </source>
</reference>
<protein>
    <submittedName>
        <fullName evidence="2">Uncharacterized protein</fullName>
    </submittedName>
</protein>
<reference evidence="2" key="1">
    <citation type="submission" date="2021-07" db="EMBL/GenBank/DDBJ databases">
        <authorList>
            <person name="Catto M.A."/>
            <person name="Jacobson A."/>
            <person name="Kennedy G."/>
            <person name="Labadie P."/>
            <person name="Hunt B.G."/>
            <person name="Srinivasan R."/>
        </authorList>
    </citation>
    <scope>NUCLEOTIDE SEQUENCE</scope>
    <source>
        <strain evidence="2">PL_HMW_Pooled</strain>
        <tissue evidence="2">Head</tissue>
    </source>
</reference>
<gene>
    <name evidence="2" type="ORF">KUF71_021532</name>
</gene>
<name>A0AAE1GZX5_9NEOP</name>
<evidence type="ECO:0000256" key="1">
    <source>
        <dbReference type="SAM" id="Phobius"/>
    </source>
</evidence>
<sequence length="449" mass="48402">MLGLPAVHGHDELLGDAPVQPRVGPGHVVLRHGPGLGLGAGLVGVPVPLTAVPAVPAQALVRRQRRHLLQPKRPGQSSRARSSLKQRCPICLAMMVMVLHECDEDRVLYMPYFRKYKGLMDGPQDIGMQAVPSLNGTDRPGASRPKQTISFCFQSDTNFRCDKEKFFSWTKIKLAILKRKPRRKCHSTPADRGQERSSFYDFPVLPDTKLMAPPQTPAPTLDMEARCSMARTPNTTMSTPSSACTQPRKRKAFSSLVLPARPEDTSETVVVVEVASRPRWWWWPAPTWGEGCGQAPPGPSRPSRERVLSEEAVLVGLECSLEEAVSSEEAVPGGLLEPGWCGAAGGSASAADMVLTPLDASLPSFGDGGGDLATKPTGVSTGVVHAVHEASSESALVMVSTVLMSESMAEDMMAEAYGVELVVVVLISLVYGVAMVMLYLSAEITWRRG</sequence>
<organism evidence="2 3">
    <name type="scientific">Frankliniella fusca</name>
    <dbReference type="NCBI Taxonomy" id="407009"/>
    <lineage>
        <taxon>Eukaryota</taxon>
        <taxon>Metazoa</taxon>
        <taxon>Ecdysozoa</taxon>
        <taxon>Arthropoda</taxon>
        <taxon>Hexapoda</taxon>
        <taxon>Insecta</taxon>
        <taxon>Pterygota</taxon>
        <taxon>Neoptera</taxon>
        <taxon>Paraneoptera</taxon>
        <taxon>Thysanoptera</taxon>
        <taxon>Terebrantia</taxon>
        <taxon>Thripoidea</taxon>
        <taxon>Thripidae</taxon>
        <taxon>Frankliniella</taxon>
    </lineage>
</organism>
<evidence type="ECO:0000313" key="3">
    <source>
        <dbReference type="Proteomes" id="UP001219518"/>
    </source>
</evidence>
<accession>A0AAE1GZX5</accession>